<proteinExistence type="predicted"/>
<reference evidence="1" key="1">
    <citation type="submission" date="2018-01" db="EMBL/GenBank/DDBJ databases">
        <authorList>
            <person name="Mao J.F."/>
        </authorList>
    </citation>
    <scope>NUCLEOTIDE SEQUENCE</scope>
    <source>
        <strain evidence="1">Huo1</strain>
        <tissue evidence="1">Leaf</tissue>
    </source>
</reference>
<dbReference type="AlphaFoldDB" id="A0A8X9A767"/>
<dbReference type="Proteomes" id="UP000298416">
    <property type="component" value="Unassembled WGS sequence"/>
</dbReference>
<comment type="caution">
    <text evidence="1">The sequence shown here is derived from an EMBL/GenBank/DDBJ whole genome shotgun (WGS) entry which is preliminary data.</text>
</comment>
<organism evidence="1">
    <name type="scientific">Salvia splendens</name>
    <name type="common">Scarlet sage</name>
    <dbReference type="NCBI Taxonomy" id="180675"/>
    <lineage>
        <taxon>Eukaryota</taxon>
        <taxon>Viridiplantae</taxon>
        <taxon>Streptophyta</taxon>
        <taxon>Embryophyta</taxon>
        <taxon>Tracheophyta</taxon>
        <taxon>Spermatophyta</taxon>
        <taxon>Magnoliopsida</taxon>
        <taxon>eudicotyledons</taxon>
        <taxon>Gunneridae</taxon>
        <taxon>Pentapetalae</taxon>
        <taxon>asterids</taxon>
        <taxon>lamiids</taxon>
        <taxon>Lamiales</taxon>
        <taxon>Lamiaceae</taxon>
        <taxon>Nepetoideae</taxon>
        <taxon>Mentheae</taxon>
        <taxon>Salviinae</taxon>
        <taxon>Salvia</taxon>
        <taxon>Salvia subgen. Calosphace</taxon>
        <taxon>core Calosphace</taxon>
    </lineage>
</organism>
<evidence type="ECO:0000313" key="2">
    <source>
        <dbReference type="Proteomes" id="UP000298416"/>
    </source>
</evidence>
<evidence type="ECO:0000313" key="1">
    <source>
        <dbReference type="EMBL" id="KAG6430963.1"/>
    </source>
</evidence>
<keyword evidence="2" id="KW-1185">Reference proteome</keyword>
<protein>
    <submittedName>
        <fullName evidence="1">Uncharacterized protein</fullName>
    </submittedName>
</protein>
<name>A0A8X9A767_SALSN</name>
<sequence>MDEIIPKSDGFDEWVKELLPDAAPEIGSAMVLTACGSNRSTHQISAASVKAERPSTSQLSVDSQAYPRNLNQQHQLMQHTSAGFNSTHLMEKSEQEPLHKFLEPKSGMVLERAHSRLQMPSLYLSQNLTMPMADQLKPQNQTPLGALHGMSESCRKDMVDCVYNIGCDS</sequence>
<gene>
    <name evidence="1" type="ORF">SASPL_109037</name>
</gene>
<accession>A0A8X9A767</accession>
<dbReference type="EMBL" id="PNBA02000003">
    <property type="protein sequence ID" value="KAG6430963.1"/>
    <property type="molecule type" value="Genomic_DNA"/>
</dbReference>
<reference evidence="1" key="2">
    <citation type="submission" date="2020-08" db="EMBL/GenBank/DDBJ databases">
        <title>Plant Genome Project.</title>
        <authorList>
            <person name="Zhang R.-G."/>
        </authorList>
    </citation>
    <scope>NUCLEOTIDE SEQUENCE</scope>
    <source>
        <strain evidence="1">Huo1</strain>
        <tissue evidence="1">Leaf</tissue>
    </source>
</reference>